<evidence type="ECO:0000259" key="1">
    <source>
        <dbReference type="Pfam" id="PF07638"/>
    </source>
</evidence>
<dbReference type="Gene3D" id="1.10.10.10">
    <property type="entry name" value="Winged helix-like DNA-binding domain superfamily/Winged helix DNA-binding domain"/>
    <property type="match status" value="1"/>
</dbReference>
<dbReference type="InterPro" id="IPR053812">
    <property type="entry name" value="HTH_Sigma70_ECF-like"/>
</dbReference>
<evidence type="ECO:0000313" key="3">
    <source>
        <dbReference type="Proteomes" id="UP000323917"/>
    </source>
</evidence>
<proteinExistence type="predicted"/>
<accession>A0A5B9QPN3</accession>
<dbReference type="InterPro" id="IPR036388">
    <property type="entry name" value="WH-like_DNA-bd_sf"/>
</dbReference>
<gene>
    <name evidence="2" type="ORF">Pr1d_32410</name>
</gene>
<sequence>MNDVTLILQQIQEGRAEAGADLFPAVYEELRRLAGSKMRAERLDHTLSATALVHEAYVRLVDNETAKNWESRGQFLGVAAEAMRRILVEHARQKMAIKRGGDKQRYSDCDLLFSLPTDPAILLDLNEAIESLTINDPQSAELLKLLLFTGISVVEAGRILEMSRKTAYRHWDYIRSWFAVHYGSN</sequence>
<reference evidence="2 3" key="1">
    <citation type="submission" date="2019-08" db="EMBL/GenBank/DDBJ databases">
        <title>Deep-cultivation of Planctomycetes and their phenomic and genomic characterization uncovers novel biology.</title>
        <authorList>
            <person name="Wiegand S."/>
            <person name="Jogler M."/>
            <person name="Boedeker C."/>
            <person name="Pinto D."/>
            <person name="Vollmers J."/>
            <person name="Rivas-Marin E."/>
            <person name="Kohn T."/>
            <person name="Peeters S.H."/>
            <person name="Heuer A."/>
            <person name="Rast P."/>
            <person name="Oberbeckmann S."/>
            <person name="Bunk B."/>
            <person name="Jeske O."/>
            <person name="Meyerdierks A."/>
            <person name="Storesund J.E."/>
            <person name="Kallscheuer N."/>
            <person name="Luecker S."/>
            <person name="Lage O.M."/>
            <person name="Pohl T."/>
            <person name="Merkel B.J."/>
            <person name="Hornburger P."/>
            <person name="Mueller R.-W."/>
            <person name="Bruemmer F."/>
            <person name="Labrenz M."/>
            <person name="Spormann A.M."/>
            <person name="Op den Camp H."/>
            <person name="Overmann J."/>
            <person name="Amann R."/>
            <person name="Jetten M.S.M."/>
            <person name="Mascher T."/>
            <person name="Medema M.H."/>
            <person name="Devos D.P."/>
            <person name="Kaster A.-K."/>
            <person name="Ovreas L."/>
            <person name="Rohde M."/>
            <person name="Galperin M.Y."/>
            <person name="Jogler C."/>
        </authorList>
    </citation>
    <scope>NUCLEOTIDE SEQUENCE [LARGE SCALE GENOMIC DNA]</scope>
    <source>
        <strain evidence="2 3">Pr1d</strain>
    </source>
</reference>
<organism evidence="2 3">
    <name type="scientific">Bythopirellula goksoeyrii</name>
    <dbReference type="NCBI Taxonomy" id="1400387"/>
    <lineage>
        <taxon>Bacteria</taxon>
        <taxon>Pseudomonadati</taxon>
        <taxon>Planctomycetota</taxon>
        <taxon>Planctomycetia</taxon>
        <taxon>Pirellulales</taxon>
        <taxon>Lacipirellulaceae</taxon>
        <taxon>Bythopirellula</taxon>
    </lineage>
</organism>
<feature type="domain" description="RNA polymerase sigma-70 ECF-like HTH" evidence="1">
    <location>
        <begin position="1"/>
        <end position="181"/>
    </location>
</feature>
<dbReference type="RefSeq" id="WP_148074368.1">
    <property type="nucleotide sequence ID" value="NZ_CP042913.1"/>
</dbReference>
<name>A0A5B9QPN3_9BACT</name>
<dbReference type="KEGG" id="bgok:Pr1d_32410"/>
<dbReference type="InterPro" id="IPR011517">
    <property type="entry name" value="RNA_pol_sigma70_ECF-like"/>
</dbReference>
<dbReference type="OrthoDB" id="278371at2"/>
<protein>
    <submittedName>
        <fullName evidence="2">ECF sigma factor</fullName>
    </submittedName>
</protein>
<dbReference type="EMBL" id="CP042913">
    <property type="protein sequence ID" value="QEG35933.1"/>
    <property type="molecule type" value="Genomic_DNA"/>
</dbReference>
<evidence type="ECO:0000313" key="2">
    <source>
        <dbReference type="EMBL" id="QEG35933.1"/>
    </source>
</evidence>
<dbReference type="Proteomes" id="UP000323917">
    <property type="component" value="Chromosome"/>
</dbReference>
<dbReference type="NCBIfam" id="TIGR02999">
    <property type="entry name" value="Sig-70_X6"/>
    <property type="match status" value="1"/>
</dbReference>
<keyword evidence="3" id="KW-1185">Reference proteome</keyword>
<dbReference type="Pfam" id="PF07638">
    <property type="entry name" value="Sigma70_ECF"/>
    <property type="match status" value="1"/>
</dbReference>
<dbReference type="AlphaFoldDB" id="A0A5B9QPN3"/>